<dbReference type="Proteomes" id="UP000440513">
    <property type="component" value="Unassembled WGS sequence"/>
</dbReference>
<dbReference type="PANTHER" id="PTHR10724">
    <property type="entry name" value="30S RIBOSOMAL PROTEIN S1"/>
    <property type="match status" value="1"/>
</dbReference>
<dbReference type="CDD" id="cd04465">
    <property type="entry name" value="S1_RPS1_repeat_ec2_hs2"/>
    <property type="match status" value="1"/>
</dbReference>
<dbReference type="InterPro" id="IPR012340">
    <property type="entry name" value="NA-bd_OB-fold"/>
</dbReference>
<dbReference type="PANTHER" id="PTHR10724:SF7">
    <property type="entry name" value="SMALL RIBOSOMAL SUBUNIT PROTEIN BS1C"/>
    <property type="match status" value="1"/>
</dbReference>
<dbReference type="Pfam" id="PF00575">
    <property type="entry name" value="S1"/>
    <property type="match status" value="3"/>
</dbReference>
<dbReference type="FunFam" id="2.40.50.140:FF:000051">
    <property type="entry name" value="RNA-binding transcriptional accessory protein"/>
    <property type="match status" value="1"/>
</dbReference>
<organism evidence="5 6">
    <name type="scientific">Oliverpabstia intestinalis</name>
    <dbReference type="NCBI Taxonomy" id="2606633"/>
    <lineage>
        <taxon>Bacteria</taxon>
        <taxon>Bacillati</taxon>
        <taxon>Bacillota</taxon>
        <taxon>Clostridia</taxon>
        <taxon>Lachnospirales</taxon>
        <taxon>Lachnospiraceae</taxon>
        <taxon>Oliverpabstia</taxon>
    </lineage>
</organism>
<dbReference type="InterPro" id="IPR003029">
    <property type="entry name" value="S1_domain"/>
</dbReference>
<comment type="similarity">
    <text evidence="1">Belongs to the bacterial ribosomal protein bS1 family.</text>
</comment>
<evidence type="ECO:0000313" key="6">
    <source>
        <dbReference type="Proteomes" id="UP000440513"/>
    </source>
</evidence>
<feature type="domain" description="S1 motif" evidence="4">
    <location>
        <begin position="121"/>
        <end position="187"/>
    </location>
</feature>
<reference evidence="5 6" key="1">
    <citation type="submission" date="2019-08" db="EMBL/GenBank/DDBJ databases">
        <title>In-depth cultivation of the pig gut microbiome towards novel bacterial diversity and tailored functional studies.</title>
        <authorList>
            <person name="Wylensek D."/>
            <person name="Hitch T.C.A."/>
            <person name="Clavel T."/>
        </authorList>
    </citation>
    <scope>NUCLEOTIDE SEQUENCE [LARGE SCALE GENOMIC DNA]</scope>
    <source>
        <strain evidence="5 6">BSM-380-WT-5A</strain>
    </source>
</reference>
<dbReference type="Gene3D" id="2.40.50.140">
    <property type="entry name" value="Nucleic acid-binding proteins"/>
    <property type="match status" value="3"/>
</dbReference>
<keyword evidence="2" id="KW-0689">Ribosomal protein</keyword>
<sequence>MAEEEKVTAVAEEATSMADYEKELEASFKKLEEGDMITGTVIAVDEEEITLDLRYYTEGIIKVSDYSREPGFMVKEAVHVGDEVTATVIGRDNRRGCILLSRVEANDVLAWDKLRQLKEDKTVLNVTVKGIVSAGVIAYVEGIRGFIPASKLSLNYVEDLNEYLNKEIHVQVFDVEEEDNRLILSARELLREKAEEERRAKVSNVEVGLVTEGTVESLQPYGAFVNLGNGLSGLVHISQISEKRIKHPSAVLAVGDKVKVKVIAVKDGKLSLSMKALQDVAAQEIEEEVYELPETEEATTTLGSLFANIKLS</sequence>
<dbReference type="PRINTS" id="PR00681">
    <property type="entry name" value="RIBOSOMALS1"/>
</dbReference>
<evidence type="ECO:0000256" key="3">
    <source>
        <dbReference type="ARBA" id="ARBA00023274"/>
    </source>
</evidence>
<evidence type="ECO:0000313" key="5">
    <source>
        <dbReference type="EMBL" id="MST65206.1"/>
    </source>
</evidence>
<name>A0A7X2P0I0_9FIRM</name>
<evidence type="ECO:0000256" key="2">
    <source>
        <dbReference type="ARBA" id="ARBA00022980"/>
    </source>
</evidence>
<dbReference type="RefSeq" id="WP_154431099.1">
    <property type="nucleotide sequence ID" value="NZ_VUMS01000001.1"/>
</dbReference>
<dbReference type="InterPro" id="IPR035104">
    <property type="entry name" value="Ribosomal_protein_S1-like"/>
</dbReference>
<keyword evidence="6" id="KW-1185">Reference proteome</keyword>
<evidence type="ECO:0000256" key="1">
    <source>
        <dbReference type="ARBA" id="ARBA00006767"/>
    </source>
</evidence>
<dbReference type="CDD" id="cd05687">
    <property type="entry name" value="S1_RPS1_repeat_ec1_hs1"/>
    <property type="match status" value="1"/>
</dbReference>
<dbReference type="InterPro" id="IPR050437">
    <property type="entry name" value="Ribos_protein_bS1-like"/>
</dbReference>
<dbReference type="GO" id="GO:0006412">
    <property type="term" value="P:translation"/>
    <property type="evidence" value="ECO:0007669"/>
    <property type="project" value="TreeGrafter"/>
</dbReference>
<dbReference type="AlphaFoldDB" id="A0A7X2P0I0"/>
<evidence type="ECO:0000259" key="4">
    <source>
        <dbReference type="PROSITE" id="PS50126"/>
    </source>
</evidence>
<dbReference type="GO" id="GO:0003729">
    <property type="term" value="F:mRNA binding"/>
    <property type="evidence" value="ECO:0007669"/>
    <property type="project" value="UniProtKB-ARBA"/>
</dbReference>
<dbReference type="GO" id="GO:0003735">
    <property type="term" value="F:structural constituent of ribosome"/>
    <property type="evidence" value="ECO:0007669"/>
    <property type="project" value="TreeGrafter"/>
</dbReference>
<comment type="caution">
    <text evidence="5">The sequence shown here is derived from an EMBL/GenBank/DDBJ whole genome shotgun (WGS) entry which is preliminary data.</text>
</comment>
<gene>
    <name evidence="5" type="ORF">FYJ57_00315</name>
</gene>
<keyword evidence="3" id="KW-0687">Ribonucleoprotein</keyword>
<dbReference type="PROSITE" id="PS50126">
    <property type="entry name" value="S1"/>
    <property type="match status" value="3"/>
</dbReference>
<feature type="domain" description="S1 motif" evidence="4">
    <location>
        <begin position="208"/>
        <end position="275"/>
    </location>
</feature>
<proteinExistence type="inferred from homology"/>
<protein>
    <submittedName>
        <fullName evidence="5">S1 RNA-binding domain-containing protein</fullName>
    </submittedName>
</protein>
<accession>A0A7X2P0I0</accession>
<dbReference type="GO" id="GO:0005737">
    <property type="term" value="C:cytoplasm"/>
    <property type="evidence" value="ECO:0007669"/>
    <property type="project" value="UniProtKB-ARBA"/>
</dbReference>
<dbReference type="SUPFAM" id="SSF50249">
    <property type="entry name" value="Nucleic acid-binding proteins"/>
    <property type="match status" value="3"/>
</dbReference>
<feature type="domain" description="S1 motif" evidence="4">
    <location>
        <begin position="34"/>
        <end position="103"/>
    </location>
</feature>
<dbReference type="EMBL" id="VUMS01000001">
    <property type="protein sequence ID" value="MST65206.1"/>
    <property type="molecule type" value="Genomic_DNA"/>
</dbReference>
<dbReference type="SMART" id="SM00316">
    <property type="entry name" value="S1"/>
    <property type="match status" value="3"/>
</dbReference>